<dbReference type="Pfam" id="PF02201">
    <property type="entry name" value="SWIB"/>
    <property type="match status" value="1"/>
</dbReference>
<organism evidence="4 5">
    <name type="scientific">Drosophila albomicans</name>
    <name type="common">Fruit fly</name>
    <dbReference type="NCBI Taxonomy" id="7291"/>
    <lineage>
        <taxon>Eukaryota</taxon>
        <taxon>Metazoa</taxon>
        <taxon>Ecdysozoa</taxon>
        <taxon>Arthropoda</taxon>
        <taxon>Hexapoda</taxon>
        <taxon>Insecta</taxon>
        <taxon>Pterygota</taxon>
        <taxon>Neoptera</taxon>
        <taxon>Endopterygota</taxon>
        <taxon>Diptera</taxon>
        <taxon>Brachycera</taxon>
        <taxon>Muscomorpha</taxon>
        <taxon>Ephydroidea</taxon>
        <taxon>Drosophilidae</taxon>
        <taxon>Drosophila</taxon>
    </lineage>
</organism>
<dbReference type="InterPro" id="IPR036885">
    <property type="entry name" value="SWIB_MDM2_dom_sf"/>
</dbReference>
<dbReference type="InterPro" id="IPR014876">
    <property type="entry name" value="DEK_C"/>
</dbReference>
<dbReference type="PROSITE" id="PS51998">
    <property type="entry name" value="DEK_C"/>
    <property type="match status" value="1"/>
</dbReference>
<dbReference type="CTD" id="38341"/>
<reference evidence="5" key="1">
    <citation type="submission" date="2025-08" db="UniProtKB">
        <authorList>
            <consortium name="RefSeq"/>
        </authorList>
    </citation>
    <scope>IDENTIFICATION</scope>
    <source>
        <strain evidence="5">15112-1751.03</strain>
        <tissue evidence="5">Whole Adult</tissue>
    </source>
</reference>
<evidence type="ECO:0000313" key="5">
    <source>
        <dbReference type="RefSeq" id="XP_034111010.1"/>
    </source>
</evidence>
<gene>
    <name evidence="5" type="primary">LOC117572356</name>
</gene>
<dbReference type="PROSITE" id="PS51925">
    <property type="entry name" value="SWIB_MDM2"/>
    <property type="match status" value="1"/>
</dbReference>
<evidence type="ECO:0000259" key="3">
    <source>
        <dbReference type="PROSITE" id="PS51998"/>
    </source>
</evidence>
<dbReference type="Gene3D" id="1.10.245.10">
    <property type="entry name" value="SWIB/MDM2 domain"/>
    <property type="match status" value="1"/>
</dbReference>
<feature type="domain" description="DEK-C" evidence="3">
    <location>
        <begin position="3"/>
        <end position="58"/>
    </location>
</feature>
<protein>
    <submittedName>
        <fullName evidence="5">Uncharacterized protein LOC117572356</fullName>
    </submittedName>
</protein>
<dbReference type="SMART" id="SM00151">
    <property type="entry name" value="SWIB"/>
    <property type="match status" value="1"/>
</dbReference>
<dbReference type="Pfam" id="PF08766">
    <property type="entry name" value="DEK_C"/>
    <property type="match status" value="1"/>
</dbReference>
<evidence type="ECO:0000259" key="2">
    <source>
        <dbReference type="PROSITE" id="PS51925"/>
    </source>
</evidence>
<dbReference type="PANTHER" id="PTHR13844">
    <property type="entry name" value="SWI/SNF-RELATED MATRIX-ASSOCIATED ACTIN-DEPENDENT REGULATOR OF CHROMATIN SUBFAMILY D"/>
    <property type="match status" value="1"/>
</dbReference>
<dbReference type="Gene3D" id="1.10.10.60">
    <property type="entry name" value="Homeodomain-like"/>
    <property type="match status" value="1"/>
</dbReference>
<name>A0A6P8XHR3_DROAB</name>
<feature type="region of interest" description="Disordered" evidence="1">
    <location>
        <begin position="55"/>
        <end position="180"/>
    </location>
</feature>
<dbReference type="RefSeq" id="XP_034111010.1">
    <property type="nucleotide sequence ID" value="XM_034255119.2"/>
</dbReference>
<dbReference type="InterPro" id="IPR003121">
    <property type="entry name" value="SWIB_MDM2_domain"/>
</dbReference>
<feature type="compositionally biased region" description="Acidic residues" evidence="1">
    <location>
        <begin position="83"/>
        <end position="103"/>
    </location>
</feature>
<dbReference type="GeneID" id="117572356"/>
<dbReference type="InterPro" id="IPR019835">
    <property type="entry name" value="SWIB_domain"/>
</dbReference>
<dbReference type="SUPFAM" id="SSF47592">
    <property type="entry name" value="SWIB/MDM2 domain"/>
    <property type="match status" value="1"/>
</dbReference>
<feature type="compositionally biased region" description="Acidic residues" evidence="1">
    <location>
        <begin position="60"/>
        <end position="75"/>
    </location>
</feature>
<proteinExistence type="predicted"/>
<dbReference type="OrthoDB" id="10251073at2759"/>
<evidence type="ECO:0000313" key="4">
    <source>
        <dbReference type="Proteomes" id="UP000515160"/>
    </source>
</evidence>
<dbReference type="Proteomes" id="UP000515160">
    <property type="component" value="Chromosome 3"/>
</dbReference>
<keyword evidence="4" id="KW-1185">Reference proteome</keyword>
<feature type="compositionally biased region" description="Acidic residues" evidence="1">
    <location>
        <begin position="140"/>
        <end position="152"/>
    </location>
</feature>
<dbReference type="CDD" id="cd10567">
    <property type="entry name" value="SWIB-MDM2_like"/>
    <property type="match status" value="1"/>
</dbReference>
<dbReference type="SUPFAM" id="SSF109715">
    <property type="entry name" value="DEK C-terminal domain"/>
    <property type="match status" value="1"/>
</dbReference>
<sequence length="256" mass="28525">MSDISSAQLRTEIQAVLKDADLSTISAKRVREQVEGKLNCSLVSRKKEFDNIVMEVINEQQEDDDDDDDDDGGDGDDGKDPDADPQDDSEQSEEDEVASSSEEEQQKKQKKKPGPKKRPQPTKHKVSAKKKRKTLNADDSGTESDAGSDSDYEVVKKPTPKKKAAKSGAGGTTGRKSTGFTRAYNLSPELSALVGADSLPRHEVVKKVWAIIKERDLYDPKNKQFAICDDELMKVMNIKRFRTFGMLKHLKPHFLD</sequence>
<evidence type="ECO:0000256" key="1">
    <source>
        <dbReference type="SAM" id="MobiDB-lite"/>
    </source>
</evidence>
<dbReference type="AlphaFoldDB" id="A0A6P8XHR3"/>
<feature type="compositionally biased region" description="Basic residues" evidence="1">
    <location>
        <begin position="108"/>
        <end position="134"/>
    </location>
</feature>
<feature type="domain" description="DM2" evidence="2">
    <location>
        <begin position="179"/>
        <end position="256"/>
    </location>
</feature>
<accession>A0A6P8XHR3</accession>